<feature type="chain" id="PRO_5047387586" description="DUF3455 domain-containing protein" evidence="1">
    <location>
        <begin position="23"/>
        <end position="164"/>
    </location>
</feature>
<keyword evidence="3" id="KW-1185">Reference proteome</keyword>
<evidence type="ECO:0008006" key="4">
    <source>
        <dbReference type="Google" id="ProtNLM"/>
    </source>
</evidence>
<reference evidence="2 3" key="1">
    <citation type="submission" date="2018-06" db="EMBL/GenBank/DDBJ databases">
        <title>Rhizobium wuzhouense sp. nov., isolated from roots of Oryza officinalis.</title>
        <authorList>
            <person name="Yuan T."/>
        </authorList>
    </citation>
    <scope>NUCLEOTIDE SEQUENCE [LARGE SCALE GENOMIC DNA]</scope>
    <source>
        <strain evidence="2 3">W44</strain>
    </source>
</reference>
<proteinExistence type="predicted"/>
<evidence type="ECO:0000313" key="2">
    <source>
        <dbReference type="EMBL" id="PYB69891.1"/>
    </source>
</evidence>
<feature type="signal peptide" evidence="1">
    <location>
        <begin position="1"/>
        <end position="22"/>
    </location>
</feature>
<gene>
    <name evidence="2" type="ORF">DMY87_22965</name>
</gene>
<name>A0ABX5NM81_9HYPH</name>
<evidence type="ECO:0000313" key="3">
    <source>
        <dbReference type="Proteomes" id="UP000247536"/>
    </source>
</evidence>
<accession>A0ABX5NM81</accession>
<evidence type="ECO:0000256" key="1">
    <source>
        <dbReference type="SAM" id="SignalP"/>
    </source>
</evidence>
<dbReference type="EMBL" id="QJRY01000012">
    <property type="protein sequence ID" value="PYB69891.1"/>
    <property type="molecule type" value="Genomic_DNA"/>
</dbReference>
<dbReference type="Proteomes" id="UP000247536">
    <property type="component" value="Unassembled WGS sequence"/>
</dbReference>
<dbReference type="Gene3D" id="2.50.20.20">
    <property type="match status" value="1"/>
</dbReference>
<keyword evidence="1" id="KW-0732">Signal</keyword>
<protein>
    <recommendedName>
        <fullName evidence="4">DUF3455 domain-containing protein</fullName>
    </recommendedName>
</protein>
<comment type="caution">
    <text evidence="2">The sequence shown here is derived from an EMBL/GenBank/DDBJ whole genome shotgun (WGS) entry which is preliminary data.</text>
</comment>
<dbReference type="RefSeq" id="WP_110793977.1">
    <property type="nucleotide sequence ID" value="NZ_QJRY01000012.1"/>
</dbReference>
<organism evidence="2 3">
    <name type="scientific">Rhizobium wuzhouense</name>
    <dbReference type="NCBI Taxonomy" id="1986026"/>
    <lineage>
        <taxon>Bacteria</taxon>
        <taxon>Pseudomonadati</taxon>
        <taxon>Pseudomonadota</taxon>
        <taxon>Alphaproteobacteria</taxon>
        <taxon>Hyphomicrobiales</taxon>
        <taxon>Rhizobiaceae</taxon>
        <taxon>Rhizobium/Agrobacterium group</taxon>
        <taxon>Rhizobium</taxon>
    </lineage>
</organism>
<sequence>MWRCVLGLAFCSTLLVPVTAAANDCQPVADAYNALGKVPAYKQTVVLNGKPLAEFIVVGDRLYTKRESGWTAVDLGAGGRAATQKKVIPDAASLKGCARIGDDKVAGKDAVIYAYTPPPMQGGLDLGPQRVWIGTADGLPLRMTSEQAKTDVTLSFDNVTAPVP</sequence>